<dbReference type="InterPro" id="IPR028098">
    <property type="entry name" value="Glyco_trans_4-like_N"/>
</dbReference>
<evidence type="ECO:0000259" key="2">
    <source>
        <dbReference type="Pfam" id="PF13439"/>
    </source>
</evidence>
<protein>
    <submittedName>
        <fullName evidence="3">WalR protein</fullName>
    </submittedName>
</protein>
<reference evidence="3 4" key="1">
    <citation type="journal article" date="2015" name="Genome Announc.">
        <title>Genome Sequence of 'Candidatus Thioglobus autotrophica' Strain EF1, a Chemoautotroph from the SUP05 Clade of Marine Gammaproteobacteria.</title>
        <authorList>
            <person name="Shah V."/>
            <person name="Morris R.M."/>
        </authorList>
    </citation>
    <scope>NUCLEOTIDE SEQUENCE [LARGE SCALE GENOMIC DNA]</scope>
    <source>
        <strain evidence="3 4">EF1</strain>
    </source>
</reference>
<dbReference type="GO" id="GO:0016757">
    <property type="term" value="F:glycosyltransferase activity"/>
    <property type="evidence" value="ECO:0007669"/>
    <property type="project" value="InterPro"/>
</dbReference>
<dbReference type="Pfam" id="PF13439">
    <property type="entry name" value="Glyco_transf_4"/>
    <property type="match status" value="1"/>
</dbReference>
<name>A0A0M3TU28_9GAMM</name>
<dbReference type="PANTHER" id="PTHR12526">
    <property type="entry name" value="GLYCOSYLTRANSFERASE"/>
    <property type="match status" value="1"/>
</dbReference>
<keyword evidence="4" id="KW-1185">Reference proteome</keyword>
<evidence type="ECO:0000259" key="1">
    <source>
        <dbReference type="Pfam" id="PF00534"/>
    </source>
</evidence>
<dbReference type="EMBL" id="CP010552">
    <property type="protein sequence ID" value="ALE52205.1"/>
    <property type="molecule type" value="Genomic_DNA"/>
</dbReference>
<organism evidence="3 4">
    <name type="scientific">Candidatus Thioglobus autotrophicus</name>
    <dbReference type="NCBI Taxonomy" id="1705394"/>
    <lineage>
        <taxon>Bacteria</taxon>
        <taxon>Pseudomonadati</taxon>
        <taxon>Pseudomonadota</taxon>
        <taxon>Gammaproteobacteria</taxon>
        <taxon>Candidatus Pseudothioglobaceae</taxon>
        <taxon>Candidatus Thioglobus</taxon>
    </lineage>
</organism>
<dbReference type="InterPro" id="IPR001296">
    <property type="entry name" value="Glyco_trans_1"/>
</dbReference>
<dbReference type="Pfam" id="PF00534">
    <property type="entry name" value="Glycos_transf_1"/>
    <property type="match status" value="1"/>
</dbReference>
<evidence type="ECO:0000313" key="3">
    <source>
        <dbReference type="EMBL" id="ALE52205.1"/>
    </source>
</evidence>
<dbReference type="Proteomes" id="UP000058020">
    <property type="component" value="Chromosome"/>
</dbReference>
<gene>
    <name evidence="3" type="ORF">SP60_02515</name>
</gene>
<dbReference type="AlphaFoldDB" id="A0A0M3TU28"/>
<dbReference type="PATRIC" id="fig|1705394.5.peg.510"/>
<accession>A0A0M3TU28</accession>
<evidence type="ECO:0000313" key="4">
    <source>
        <dbReference type="Proteomes" id="UP000058020"/>
    </source>
</evidence>
<dbReference type="Gene3D" id="3.40.50.2000">
    <property type="entry name" value="Glycogen Phosphorylase B"/>
    <property type="match status" value="2"/>
</dbReference>
<feature type="domain" description="Glycosyl transferase family 1" evidence="1">
    <location>
        <begin position="177"/>
        <end position="331"/>
    </location>
</feature>
<proteinExistence type="predicted"/>
<dbReference type="OrthoDB" id="9805661at2"/>
<dbReference type="CDD" id="cd03801">
    <property type="entry name" value="GT4_PimA-like"/>
    <property type="match status" value="1"/>
</dbReference>
<dbReference type="KEGG" id="tho:SP60_02515"/>
<dbReference type="RefSeq" id="WP_053951142.1">
    <property type="nucleotide sequence ID" value="NZ_CP010552.1"/>
</dbReference>
<feature type="domain" description="Glycosyltransferase subfamily 4-like N-terminal" evidence="2">
    <location>
        <begin position="16"/>
        <end position="166"/>
    </location>
</feature>
<dbReference type="PANTHER" id="PTHR12526:SF638">
    <property type="entry name" value="SPORE COAT PROTEIN SA"/>
    <property type="match status" value="1"/>
</dbReference>
<sequence>MKKTVKVLHTEWSDGWGGQEIRIINEMIAVRKLGVDVFLACREHAMIKHKAIEHNIKVFSMPFKGNADLKTLFKIRKIVKEYGINIVNTHSGKDTWVGGLAAKSSGVKFIRTRHLSNRIRSSRTNFINELADYIFTTGESVKTDMIKYNRIKPELIESIPTGIDTNLFYPKKYNRSKCREQFHLKKSEIIIGIVAVLRQFKRHDLFIEMAKQLINKYPDKKLKFLIAGDGPGKEKINKLILDYNLSNNVVMLGYIEHVPELLSAIDIFVLSSDSKEGVPQSVMQALFMKKFVVATSSGSTKDLLNNNNFQLVGVNSSLELVKGVSNYIDNDKINVTGPLIDEKFSLDLMSKKIVDIYNKLLIQH</sequence>
<dbReference type="STRING" id="1705394.SP60_02515"/>
<dbReference type="SUPFAM" id="SSF53756">
    <property type="entry name" value="UDP-Glycosyltransferase/glycogen phosphorylase"/>
    <property type="match status" value="1"/>
</dbReference>
<dbReference type="GO" id="GO:1901135">
    <property type="term" value="P:carbohydrate derivative metabolic process"/>
    <property type="evidence" value="ECO:0007669"/>
    <property type="project" value="UniProtKB-ARBA"/>
</dbReference>